<dbReference type="PROSITE" id="PS00627">
    <property type="entry name" value="GHMP_KINASES_ATP"/>
    <property type="match status" value="1"/>
</dbReference>
<dbReference type="Gene3D" id="3.30.230.10">
    <property type="match status" value="1"/>
</dbReference>
<evidence type="ECO:0000259" key="14">
    <source>
        <dbReference type="Pfam" id="PF08544"/>
    </source>
</evidence>
<comment type="subcellular location">
    <subcellularLocation>
        <location evidence="11">Cytoplasm</location>
    </subcellularLocation>
</comment>
<dbReference type="InterPro" id="IPR000705">
    <property type="entry name" value="Galactokinase"/>
</dbReference>
<accession>F2JML3</accession>
<dbReference type="Proteomes" id="UP000008467">
    <property type="component" value="Chromosome"/>
</dbReference>
<feature type="binding site" evidence="11">
    <location>
        <begin position="124"/>
        <end position="130"/>
    </location>
    <ligand>
        <name>ATP</name>
        <dbReference type="ChEBI" id="CHEBI:30616"/>
    </ligand>
</feature>
<dbReference type="InterPro" id="IPR036554">
    <property type="entry name" value="GHMP_kinase_C_sf"/>
</dbReference>
<evidence type="ECO:0000313" key="16">
    <source>
        <dbReference type="EMBL" id="ADZ84664.1"/>
    </source>
</evidence>
<dbReference type="InterPro" id="IPR022963">
    <property type="entry name" value="Galactokinase_bac"/>
</dbReference>
<evidence type="ECO:0000256" key="5">
    <source>
        <dbReference type="ARBA" id="ARBA00022741"/>
    </source>
</evidence>
<keyword evidence="17" id="KW-1185">Reference proteome</keyword>
<dbReference type="PANTHER" id="PTHR10457:SF7">
    <property type="entry name" value="GALACTOKINASE-RELATED"/>
    <property type="match status" value="1"/>
</dbReference>
<dbReference type="PANTHER" id="PTHR10457">
    <property type="entry name" value="MEVALONATE KINASE/GALACTOKINASE"/>
    <property type="match status" value="1"/>
</dbReference>
<evidence type="ECO:0000256" key="10">
    <source>
        <dbReference type="ARBA" id="ARBA00023277"/>
    </source>
</evidence>
<dbReference type="STRING" id="642492.Clole_2967"/>
<keyword evidence="5 11" id="KW-0547">Nucleotide-binding</keyword>
<evidence type="ECO:0000256" key="8">
    <source>
        <dbReference type="ARBA" id="ARBA00022842"/>
    </source>
</evidence>
<dbReference type="Pfam" id="PF00288">
    <property type="entry name" value="GHMP_kinases_N"/>
    <property type="match status" value="1"/>
</dbReference>
<dbReference type="PIRSF" id="PIRSF000530">
    <property type="entry name" value="Galactokinase"/>
    <property type="match status" value="1"/>
</dbReference>
<evidence type="ECO:0000313" key="17">
    <source>
        <dbReference type="Proteomes" id="UP000008467"/>
    </source>
</evidence>
<dbReference type="HAMAP" id="MF_00246">
    <property type="entry name" value="Galactokinase"/>
    <property type="match status" value="1"/>
</dbReference>
<keyword evidence="2 11" id="KW-0963">Cytoplasm</keyword>
<dbReference type="FunFam" id="3.30.70.890:FF:000001">
    <property type="entry name" value="Galactokinase"/>
    <property type="match status" value="1"/>
</dbReference>
<dbReference type="EC" id="2.7.1.6" evidence="11 12"/>
<keyword evidence="7 11" id="KW-0067">ATP-binding</keyword>
<dbReference type="InterPro" id="IPR014721">
    <property type="entry name" value="Ribsml_uS5_D2-typ_fold_subgr"/>
</dbReference>
<evidence type="ECO:0000256" key="2">
    <source>
        <dbReference type="ARBA" id="ARBA00022490"/>
    </source>
</evidence>
<evidence type="ECO:0000259" key="13">
    <source>
        <dbReference type="Pfam" id="PF00288"/>
    </source>
</evidence>
<keyword evidence="4 11" id="KW-0479">Metal-binding</keyword>
<feature type="domain" description="Galactokinase N-terminal" evidence="15">
    <location>
        <begin position="8"/>
        <end position="57"/>
    </location>
</feature>
<comment type="similarity">
    <text evidence="1 11">Belongs to the GHMP kinase family. GalK subfamily.</text>
</comment>
<organism evidence="16 17">
    <name type="scientific">Cellulosilyticum lentocellum (strain ATCC 49066 / DSM 5427 / NCIMB 11756 / RHM5)</name>
    <name type="common">Clostridium lentocellum</name>
    <dbReference type="NCBI Taxonomy" id="642492"/>
    <lineage>
        <taxon>Bacteria</taxon>
        <taxon>Bacillati</taxon>
        <taxon>Bacillota</taxon>
        <taxon>Clostridia</taxon>
        <taxon>Lachnospirales</taxon>
        <taxon>Cellulosilyticaceae</taxon>
        <taxon>Cellulosilyticum</taxon>
    </lineage>
</organism>
<dbReference type="InterPro" id="IPR006204">
    <property type="entry name" value="GHMP_kinase_N_dom"/>
</dbReference>
<dbReference type="GO" id="GO:0006012">
    <property type="term" value="P:galactose metabolic process"/>
    <property type="evidence" value="ECO:0007669"/>
    <property type="project" value="UniProtKB-UniRule"/>
</dbReference>
<dbReference type="InterPro" id="IPR019539">
    <property type="entry name" value="GalKase_N"/>
</dbReference>
<dbReference type="NCBIfam" id="NF003705">
    <property type="entry name" value="PRK05322.1"/>
    <property type="match status" value="1"/>
</dbReference>
<dbReference type="GO" id="GO:0004335">
    <property type="term" value="F:galactokinase activity"/>
    <property type="evidence" value="ECO:0007669"/>
    <property type="project" value="UniProtKB-UniRule"/>
</dbReference>
<feature type="site" description="Transition state stabilizer" evidence="11">
    <location>
        <position position="27"/>
    </location>
</feature>
<comment type="catalytic activity">
    <reaction evidence="11">
        <text>alpha-D-galactose + ATP = alpha-D-galactose 1-phosphate + ADP + H(+)</text>
        <dbReference type="Rhea" id="RHEA:13553"/>
        <dbReference type="ChEBI" id="CHEBI:15378"/>
        <dbReference type="ChEBI" id="CHEBI:28061"/>
        <dbReference type="ChEBI" id="CHEBI:30616"/>
        <dbReference type="ChEBI" id="CHEBI:58336"/>
        <dbReference type="ChEBI" id="CHEBI:456216"/>
        <dbReference type="EC" id="2.7.1.6"/>
    </reaction>
</comment>
<dbReference type="InterPro" id="IPR019741">
    <property type="entry name" value="Galactokinase_CS"/>
</dbReference>
<gene>
    <name evidence="11" type="primary">galK</name>
    <name evidence="16" type="ordered locus">Clole_2967</name>
</gene>
<feature type="active site" description="Proton acceptor" evidence="11">
    <location>
        <position position="174"/>
    </location>
</feature>
<feature type="binding site" evidence="11">
    <location>
        <position position="130"/>
    </location>
    <ligand>
        <name>Mg(2+)</name>
        <dbReference type="ChEBI" id="CHEBI:18420"/>
    </ligand>
</feature>
<feature type="domain" description="GHMP kinase C-terminal" evidence="14">
    <location>
        <begin position="289"/>
        <end position="364"/>
    </location>
</feature>
<keyword evidence="10 11" id="KW-0119">Carbohydrate metabolism</keyword>
<sequence>MSLEQAIQKFKDLFQETPTATFFAPGRVNLIGEHIDYNGGLVFPCAISQGTYAFVSKREDNLFQAYSMNFESLGLVSFSLDDLSFNPKHEWCNYIKGVLETLQEQNHEITCGLNLVVLGTLPNGSGLSSSASLEVLMCKLCSDLYELNLDPVQMALIGKYVENHYIGVNSGIMDQFAIALGEKNKALLLDCALQKYQYIPLELDGYKLIIMNTNKRRELADSKYNERFAECQEALAILKKHYTIEHLCDLPSQELDHIKGYLQNDTLYKRVKHVITENERVITAHKVLFDKNLKTFGELLTASHVSLKDDYCVTGKALDTLVEAALNAGAIGARMTGAGFGGCAISLVPEEKIDSFIEQVGKQYQEVMEYAASFYIATANAGPIRLA</sequence>
<dbReference type="FunFam" id="3.30.230.10:FF:000017">
    <property type="entry name" value="Galactokinase"/>
    <property type="match status" value="1"/>
</dbReference>
<feature type="binding site" evidence="11">
    <location>
        <begin position="33"/>
        <end position="36"/>
    </location>
    <ligand>
        <name>substrate</name>
    </ligand>
</feature>
<reference evidence="16 17" key="1">
    <citation type="journal article" date="2011" name="J. Bacteriol.">
        <title>Complete genome sequence of the cellulose-degrading bacterium Cellulosilyticum lentocellum.</title>
        <authorList>
            <consortium name="US DOE Joint Genome Institute"/>
            <person name="Miller D.A."/>
            <person name="Suen G."/>
            <person name="Bruce D."/>
            <person name="Copeland A."/>
            <person name="Cheng J.F."/>
            <person name="Detter C."/>
            <person name="Goodwin L.A."/>
            <person name="Han C.S."/>
            <person name="Hauser L.J."/>
            <person name="Land M.L."/>
            <person name="Lapidus A."/>
            <person name="Lucas S."/>
            <person name="Meincke L."/>
            <person name="Pitluck S."/>
            <person name="Tapia R."/>
            <person name="Teshima H."/>
            <person name="Woyke T."/>
            <person name="Fox B.G."/>
            <person name="Angert E.R."/>
            <person name="Currie C.R."/>
        </authorList>
    </citation>
    <scope>NUCLEOTIDE SEQUENCE [LARGE SCALE GENOMIC DNA]</scope>
    <source>
        <strain evidence="17">ATCC 49066 / DSM 5427 / NCIMB 11756 / RHM5</strain>
    </source>
</reference>
<keyword evidence="9 11" id="KW-0299">Galactose metabolism</keyword>
<dbReference type="PROSITE" id="PS00106">
    <property type="entry name" value="GALACTOKINASE"/>
    <property type="match status" value="1"/>
</dbReference>
<dbReference type="RefSeq" id="WP_013657944.1">
    <property type="nucleotide sequence ID" value="NC_015275.1"/>
</dbReference>
<dbReference type="AlphaFoldDB" id="F2JML3"/>
<protein>
    <recommendedName>
        <fullName evidence="11 12">Galactokinase</fullName>
        <ecNumber evidence="11 12">2.7.1.6</ecNumber>
    </recommendedName>
    <alternativeName>
        <fullName evidence="11">Galactose kinase</fullName>
    </alternativeName>
</protein>
<proteinExistence type="inferred from homology"/>
<dbReference type="Gene3D" id="3.30.70.890">
    <property type="entry name" value="GHMP kinase, C-terminal domain"/>
    <property type="match status" value="1"/>
</dbReference>
<keyword evidence="3 11" id="KW-0808">Transferase</keyword>
<evidence type="ECO:0000256" key="11">
    <source>
        <dbReference type="HAMAP-Rule" id="MF_00246"/>
    </source>
</evidence>
<dbReference type="HOGENOM" id="CLU_017814_2_1_9"/>
<dbReference type="InterPro" id="IPR020568">
    <property type="entry name" value="Ribosomal_Su5_D2-typ_SF"/>
</dbReference>
<dbReference type="Pfam" id="PF08544">
    <property type="entry name" value="GHMP_kinases_C"/>
    <property type="match status" value="1"/>
</dbReference>
<dbReference type="eggNOG" id="COG0153">
    <property type="taxonomic scope" value="Bacteria"/>
</dbReference>
<evidence type="ECO:0000256" key="7">
    <source>
        <dbReference type="ARBA" id="ARBA00022840"/>
    </source>
</evidence>
<evidence type="ECO:0000256" key="1">
    <source>
        <dbReference type="ARBA" id="ARBA00006566"/>
    </source>
</evidence>
<dbReference type="UniPathway" id="UPA00214"/>
<dbReference type="InterPro" id="IPR013750">
    <property type="entry name" value="GHMP_kinase_C_dom"/>
</dbReference>
<dbReference type="SUPFAM" id="SSF54211">
    <property type="entry name" value="Ribosomal protein S5 domain 2-like"/>
    <property type="match status" value="1"/>
</dbReference>
<feature type="binding site" evidence="11">
    <location>
        <position position="67"/>
    </location>
    <ligand>
        <name>ATP</name>
        <dbReference type="ChEBI" id="CHEBI:30616"/>
    </ligand>
</feature>
<dbReference type="GO" id="GO:0005829">
    <property type="term" value="C:cytosol"/>
    <property type="evidence" value="ECO:0007669"/>
    <property type="project" value="TreeGrafter"/>
</dbReference>
<evidence type="ECO:0000256" key="3">
    <source>
        <dbReference type="ARBA" id="ARBA00022679"/>
    </source>
</evidence>
<keyword evidence="6 11" id="KW-0418">Kinase</keyword>
<dbReference type="EMBL" id="CP002582">
    <property type="protein sequence ID" value="ADZ84664.1"/>
    <property type="molecule type" value="Genomic_DNA"/>
</dbReference>
<comment type="pathway">
    <text evidence="11">Carbohydrate metabolism; galactose metabolism.</text>
</comment>
<evidence type="ECO:0000256" key="6">
    <source>
        <dbReference type="ARBA" id="ARBA00022777"/>
    </source>
</evidence>
<dbReference type="GO" id="GO:0005524">
    <property type="term" value="F:ATP binding"/>
    <property type="evidence" value="ECO:0007669"/>
    <property type="project" value="UniProtKB-UniRule"/>
</dbReference>
<dbReference type="GO" id="GO:0000287">
    <property type="term" value="F:magnesium ion binding"/>
    <property type="evidence" value="ECO:0007669"/>
    <property type="project" value="UniProtKB-UniRule"/>
</dbReference>
<feature type="domain" description="GHMP kinase N-terminal" evidence="13">
    <location>
        <begin position="93"/>
        <end position="181"/>
    </location>
</feature>
<dbReference type="SUPFAM" id="SSF55060">
    <property type="entry name" value="GHMP Kinase, C-terminal domain"/>
    <property type="match status" value="1"/>
</dbReference>
<dbReference type="InterPro" id="IPR006206">
    <property type="entry name" value="Mevalonate/galactokinase"/>
</dbReference>
<dbReference type="KEGG" id="cle:Clole_2967"/>
<comment type="function">
    <text evidence="11">Catalyzes the transfer of the gamma-phosphate of ATP to D-galactose to form alpha-D-galactose-1-phosphate (Gal-1-P).</text>
</comment>
<dbReference type="PRINTS" id="PR00959">
    <property type="entry name" value="MEVGALKINASE"/>
</dbReference>
<dbReference type="NCBIfam" id="TIGR00131">
    <property type="entry name" value="gal_kin"/>
    <property type="match status" value="1"/>
</dbReference>
<name>F2JML3_CELLD</name>
<evidence type="ECO:0000256" key="12">
    <source>
        <dbReference type="NCBIfam" id="TIGR00131"/>
    </source>
</evidence>
<keyword evidence="8 11" id="KW-0460">Magnesium</keyword>
<feature type="binding site" evidence="11">
    <location>
        <position position="224"/>
    </location>
    <ligand>
        <name>substrate</name>
    </ligand>
</feature>
<dbReference type="InterPro" id="IPR006203">
    <property type="entry name" value="GHMP_knse_ATP-bd_CS"/>
</dbReference>
<evidence type="ECO:0000256" key="9">
    <source>
        <dbReference type="ARBA" id="ARBA00023144"/>
    </source>
</evidence>
<dbReference type="PRINTS" id="PR00473">
    <property type="entry name" value="GALCTOKINASE"/>
</dbReference>
<evidence type="ECO:0000256" key="4">
    <source>
        <dbReference type="ARBA" id="ARBA00022723"/>
    </source>
</evidence>
<dbReference type="Pfam" id="PF10509">
    <property type="entry name" value="GalKase_gal_bdg"/>
    <property type="match status" value="1"/>
</dbReference>
<feature type="binding site" evidence="11">
    <location>
        <position position="162"/>
    </location>
    <ligand>
        <name>Mg(2+)</name>
        <dbReference type="ChEBI" id="CHEBI:18420"/>
    </ligand>
</feature>
<evidence type="ECO:0000259" key="15">
    <source>
        <dbReference type="Pfam" id="PF10509"/>
    </source>
</evidence>